<dbReference type="EMBL" id="BAAASZ010000037">
    <property type="protein sequence ID" value="GAA2461781.1"/>
    <property type="molecule type" value="Genomic_DNA"/>
</dbReference>
<feature type="transmembrane region" description="Helical" evidence="2">
    <location>
        <begin position="200"/>
        <end position="217"/>
    </location>
</feature>
<gene>
    <name evidence="3" type="ORF">GCM10010405_52720</name>
</gene>
<evidence type="ECO:0000313" key="3">
    <source>
        <dbReference type="EMBL" id="GAA2461781.1"/>
    </source>
</evidence>
<protein>
    <recommendedName>
        <fullName evidence="5">Aromatic ring-opening dioxygenase LigA</fullName>
    </recommendedName>
</protein>
<feature type="transmembrane region" description="Helical" evidence="2">
    <location>
        <begin position="147"/>
        <end position="171"/>
    </location>
</feature>
<feature type="transmembrane region" description="Helical" evidence="2">
    <location>
        <begin position="67"/>
        <end position="90"/>
    </location>
</feature>
<proteinExistence type="predicted"/>
<name>A0ABN3KIT3_9ACTN</name>
<feature type="transmembrane region" description="Helical" evidence="2">
    <location>
        <begin position="237"/>
        <end position="260"/>
    </location>
</feature>
<dbReference type="RefSeq" id="WP_344327939.1">
    <property type="nucleotide sequence ID" value="NZ_BAAASZ010000037.1"/>
</dbReference>
<feature type="transmembrane region" description="Helical" evidence="2">
    <location>
        <begin position="102"/>
        <end position="127"/>
    </location>
</feature>
<feature type="region of interest" description="Disordered" evidence="1">
    <location>
        <begin position="1"/>
        <end position="20"/>
    </location>
</feature>
<evidence type="ECO:0000256" key="2">
    <source>
        <dbReference type="SAM" id="Phobius"/>
    </source>
</evidence>
<keyword evidence="2" id="KW-0472">Membrane</keyword>
<accession>A0ABN3KIT3</accession>
<feature type="transmembrane region" description="Helical" evidence="2">
    <location>
        <begin position="313"/>
        <end position="335"/>
    </location>
</feature>
<evidence type="ECO:0000313" key="4">
    <source>
        <dbReference type="Proteomes" id="UP001501638"/>
    </source>
</evidence>
<organism evidence="3 4">
    <name type="scientific">Streptomyces macrosporus</name>
    <dbReference type="NCBI Taxonomy" id="44032"/>
    <lineage>
        <taxon>Bacteria</taxon>
        <taxon>Bacillati</taxon>
        <taxon>Actinomycetota</taxon>
        <taxon>Actinomycetes</taxon>
        <taxon>Kitasatosporales</taxon>
        <taxon>Streptomycetaceae</taxon>
        <taxon>Streptomyces</taxon>
    </lineage>
</organism>
<evidence type="ECO:0008006" key="5">
    <source>
        <dbReference type="Google" id="ProtNLM"/>
    </source>
</evidence>
<keyword evidence="2" id="KW-1133">Transmembrane helix</keyword>
<evidence type="ECO:0000256" key="1">
    <source>
        <dbReference type="SAM" id="MobiDB-lite"/>
    </source>
</evidence>
<dbReference type="Proteomes" id="UP001501638">
    <property type="component" value="Unassembled WGS sequence"/>
</dbReference>
<feature type="transmembrane region" description="Helical" evidence="2">
    <location>
        <begin position="272"/>
        <end position="293"/>
    </location>
</feature>
<keyword evidence="4" id="KW-1185">Reference proteome</keyword>
<reference evidence="3 4" key="1">
    <citation type="journal article" date="2019" name="Int. J. Syst. Evol. Microbiol.">
        <title>The Global Catalogue of Microorganisms (GCM) 10K type strain sequencing project: providing services to taxonomists for standard genome sequencing and annotation.</title>
        <authorList>
            <consortium name="The Broad Institute Genomics Platform"/>
            <consortium name="The Broad Institute Genome Sequencing Center for Infectious Disease"/>
            <person name="Wu L."/>
            <person name="Ma J."/>
        </authorList>
    </citation>
    <scope>NUCLEOTIDE SEQUENCE [LARGE SCALE GENOMIC DNA]</scope>
    <source>
        <strain evidence="3 4">JCM 6305</strain>
    </source>
</reference>
<feature type="transmembrane region" description="Helical" evidence="2">
    <location>
        <begin position="25"/>
        <end position="47"/>
    </location>
</feature>
<keyword evidence="2" id="KW-0812">Transmembrane</keyword>
<sequence>MTSTHTAKTAPATPDTPRAGAPRRVLRAVAIAACLPYLALKTAWLSGVHVGIPEGSEMLDPEHASSLAFANLLTLAMDAAVVVLALALTLPWGRRLPAWLMALPLWAATGLLAPIALVVPLHTLLQAVTGNGRGVAAEEAEASLDGWVFTMVYTGFGVQALALGALAVLYVRDRWGHLLRGRLSDLPAASPTAPARRTTAVAAALTALLPLTAHLLWSTGATVGLSAYQAERNDGVFPLLAGLDALAAGAAAVGVLLLAFPAGRAGAIRLRTAIALAWTGSAVLATRSGWTLLTGVFNQGTVDPSQEPTASMTLVYSVEMLVGILVLALGAHLFAERSAERVSER</sequence>
<comment type="caution">
    <text evidence="3">The sequence shown here is derived from an EMBL/GenBank/DDBJ whole genome shotgun (WGS) entry which is preliminary data.</text>
</comment>